<sequence>MAAETPSMRFTLCSAQRILRCALHRLQRGGERPEPIFYRFQKPTDPSYPVMIELFSRAPEGLEHEENATLTPSQQTNRFRA</sequence>
<dbReference type="Proteomes" id="UP000218731">
    <property type="component" value="Plasmid pKF715B"/>
</dbReference>
<reference evidence="2 3" key="1">
    <citation type="submission" date="2015-11" db="EMBL/GenBank/DDBJ databases">
        <title>Complete genome sequencing of a biphenyl-degrading bacterium, Pseudomonas putida KF715 (=NBRC110667).</title>
        <authorList>
            <person name="Suenaga H."/>
            <person name="Fujihara N."/>
            <person name="Watanabe T."/>
            <person name="Hirose J."/>
            <person name="Kimura N."/>
            <person name="Yamazoe A."/>
            <person name="Hosoyama A."/>
            <person name="Shimodaira J."/>
            <person name="Furukawa K."/>
        </authorList>
    </citation>
    <scope>NUCLEOTIDE SEQUENCE [LARGE SCALE GENOMIC DNA]</scope>
    <source>
        <strain evidence="2 3">KF715</strain>
        <plasmid evidence="3">Plasmid pkf715b dna</plasmid>
    </source>
</reference>
<feature type="compositionally biased region" description="Polar residues" evidence="1">
    <location>
        <begin position="68"/>
        <end position="81"/>
    </location>
</feature>
<accession>A0A1L7NNX2</accession>
<dbReference type="EMBL" id="AP015031">
    <property type="protein sequence ID" value="BAW27176.1"/>
    <property type="molecule type" value="Genomic_DNA"/>
</dbReference>
<feature type="region of interest" description="Disordered" evidence="1">
    <location>
        <begin position="62"/>
        <end position="81"/>
    </location>
</feature>
<dbReference type="AlphaFoldDB" id="A0A1L7NNX2"/>
<gene>
    <name evidence="2" type="ORF">KF715C_pB700</name>
</gene>
<protein>
    <submittedName>
        <fullName evidence="2">Uncharacterized protein</fullName>
    </submittedName>
</protein>
<organism evidence="2 3">
    <name type="scientific">Pseudomonas putida</name>
    <name type="common">Arthrobacter siderocapsulatus</name>
    <dbReference type="NCBI Taxonomy" id="303"/>
    <lineage>
        <taxon>Bacteria</taxon>
        <taxon>Pseudomonadati</taxon>
        <taxon>Pseudomonadota</taxon>
        <taxon>Gammaproteobacteria</taxon>
        <taxon>Pseudomonadales</taxon>
        <taxon>Pseudomonadaceae</taxon>
        <taxon>Pseudomonas</taxon>
    </lineage>
</organism>
<geneLocation type="plasmid" evidence="3">
    <name>pkf715b dna</name>
</geneLocation>
<evidence type="ECO:0000313" key="3">
    <source>
        <dbReference type="Proteomes" id="UP000218731"/>
    </source>
</evidence>
<proteinExistence type="predicted"/>
<name>A0A1L7NNX2_PSEPU</name>
<evidence type="ECO:0000313" key="2">
    <source>
        <dbReference type="EMBL" id="BAW27176.1"/>
    </source>
</evidence>
<keyword evidence="2" id="KW-0614">Plasmid</keyword>
<evidence type="ECO:0000256" key="1">
    <source>
        <dbReference type="SAM" id="MobiDB-lite"/>
    </source>
</evidence>